<dbReference type="InterPro" id="IPR029063">
    <property type="entry name" value="SAM-dependent_MTases_sf"/>
</dbReference>
<reference evidence="3 4" key="2">
    <citation type="submission" date="2017-09" db="EMBL/GenBank/DDBJ databases">
        <title>Bacillus patelloidae sp. nov., isolated from the intestinal tract of a marine limpet.</title>
        <authorList>
            <person name="Liu R."/>
            <person name="Dong C."/>
            <person name="Shao Z."/>
        </authorList>
    </citation>
    <scope>NUCLEOTIDE SEQUENCE [LARGE SCALE GENOMIC DNA]</scope>
    <source>
        <strain evidence="3 4">SA5d-4</strain>
    </source>
</reference>
<dbReference type="Proteomes" id="UP000217083">
    <property type="component" value="Unassembled WGS sequence"/>
</dbReference>
<dbReference type="Gene3D" id="3.40.50.12710">
    <property type="match status" value="1"/>
</dbReference>
<dbReference type="SUPFAM" id="SSF53335">
    <property type="entry name" value="S-adenosyl-L-methionine-dependent methyltransferases"/>
    <property type="match status" value="1"/>
</dbReference>
<dbReference type="InterPro" id="IPR038375">
    <property type="entry name" value="NDUFAF7_sf"/>
</dbReference>
<dbReference type="InterPro" id="IPR003788">
    <property type="entry name" value="NDUFAF7"/>
</dbReference>
<dbReference type="GO" id="GO:0032259">
    <property type="term" value="P:methylation"/>
    <property type="evidence" value="ECO:0007669"/>
    <property type="project" value="UniProtKB-KW"/>
</dbReference>
<dbReference type="GO" id="GO:0035243">
    <property type="term" value="F:protein-arginine omega-N symmetric methyltransferase activity"/>
    <property type="evidence" value="ECO:0007669"/>
    <property type="project" value="TreeGrafter"/>
</dbReference>
<keyword evidence="2" id="KW-0808">Transferase</keyword>
<comment type="caution">
    <text evidence="3">The sequence shown here is derived from an EMBL/GenBank/DDBJ whole genome shotgun (WGS) entry which is preliminary data.</text>
</comment>
<dbReference type="Pfam" id="PF02636">
    <property type="entry name" value="Methyltransf_28"/>
    <property type="match status" value="1"/>
</dbReference>
<evidence type="ECO:0008006" key="5">
    <source>
        <dbReference type="Google" id="ProtNLM"/>
    </source>
</evidence>
<evidence type="ECO:0000256" key="2">
    <source>
        <dbReference type="ARBA" id="ARBA00022679"/>
    </source>
</evidence>
<keyword evidence="4" id="KW-1185">Reference proteome</keyword>
<evidence type="ECO:0000313" key="4">
    <source>
        <dbReference type="Proteomes" id="UP000217083"/>
    </source>
</evidence>
<name>A0A263BWV2_9BACI</name>
<keyword evidence="1" id="KW-0489">Methyltransferase</keyword>
<accession>A0A263BWV2</accession>
<gene>
    <name evidence="3" type="ORF">CIB95_04660</name>
</gene>
<dbReference type="AlphaFoldDB" id="A0A263BWV2"/>
<proteinExistence type="predicted"/>
<dbReference type="PANTHER" id="PTHR12049:SF7">
    <property type="entry name" value="PROTEIN ARGININE METHYLTRANSFERASE NDUFAF7, MITOCHONDRIAL"/>
    <property type="match status" value="1"/>
</dbReference>
<reference evidence="4" key="1">
    <citation type="submission" date="2017-08" db="EMBL/GenBank/DDBJ databases">
        <authorList>
            <person name="Huang Z."/>
        </authorList>
    </citation>
    <scope>NUCLEOTIDE SEQUENCE [LARGE SCALE GENOMIC DNA]</scope>
    <source>
        <strain evidence="4">SA5d-4</strain>
    </source>
</reference>
<sequence>MEVMEQKIKSLIQKDPKQCISYATFIQTALYDNEAGYYMKEKQKIGKSGDFYTSTNVHGIFAKVIAKAFIEVFEKESISKVICEIGAGTGKFAATVLEEIKHTNEALFHELTYIIIESSPYHRKEQQKILPMEKVMQFASLEEAKVSKPNMNGIIFSNELFDAFPVHVVEQGDLLEEIFVSLNEEGKLMETKEVCTDDKILKWLKIYYGKLNNGQRLEIPLAMTSYMADLCDWLDKGTIFTIDYGYTNAEWGQRQHRNGSLRGFSNHTLIDNPLTTPGEMDLTTHIHFDALKEVGQNQGLKNVLFLPQDQFLLAAGILTYLQNNANTDPFSPISRQNRAIRQFITAGGISSSFRVLVQSKKMNQEEKWSFVKNANSY</sequence>
<dbReference type="EMBL" id="NPIA01000002">
    <property type="protein sequence ID" value="OZM57666.1"/>
    <property type="molecule type" value="Genomic_DNA"/>
</dbReference>
<protein>
    <recommendedName>
        <fullName evidence="5">SAM-dependent methyltransferase</fullName>
    </recommendedName>
</protein>
<organism evidence="3 4">
    <name type="scientific">Lottiidibacillus patelloidae</name>
    <dbReference type="NCBI Taxonomy" id="2670334"/>
    <lineage>
        <taxon>Bacteria</taxon>
        <taxon>Bacillati</taxon>
        <taxon>Bacillota</taxon>
        <taxon>Bacilli</taxon>
        <taxon>Bacillales</taxon>
        <taxon>Bacillaceae</taxon>
        <taxon>Lottiidibacillus</taxon>
    </lineage>
</organism>
<dbReference type="PANTHER" id="PTHR12049">
    <property type="entry name" value="PROTEIN ARGININE METHYLTRANSFERASE NDUFAF7, MITOCHONDRIAL"/>
    <property type="match status" value="1"/>
</dbReference>
<evidence type="ECO:0000313" key="3">
    <source>
        <dbReference type="EMBL" id="OZM57666.1"/>
    </source>
</evidence>
<evidence type="ECO:0000256" key="1">
    <source>
        <dbReference type="ARBA" id="ARBA00022603"/>
    </source>
</evidence>